<evidence type="ECO:0000313" key="2">
    <source>
        <dbReference type="EMBL" id="NYY96046.1"/>
    </source>
</evidence>
<keyword evidence="2" id="KW-0255">Endonuclease</keyword>
<sequence>MRHGTDDWRKFGYAIDRFENALKHLSYRSVFEPVTEPQGPYTVGYFTVRAGATNAVSAAGVQSLLSESNLGAPHGAELLKPAVLPDFPHMPEAPRLPTDETNYHVQRRHQAVSKSRNIREAFLEIERKDHAMLESLSLGYEEGKEKYIGFLAALSLKRHFLSAALQKPSECHYEASTRILLCEIEIPDFATLRITKLRGKSSDWVDVSAAEKKRLCETLVFALCIRAAYLTAQSDFGNFIDTVAVNALQNWFDPATGAPRSGTIASLQARKEDLLTLQPGRLDAKSCFAHLKGISPPSVTHVTPIRPIFVLDKKDHRIVGNRDVDASLAAEENLASIPWEDFEHLVRQLFEWEFGRDGVEVKVTRASRDRGVDAIMFDPDPLRGGKYVLQAKRYTRTVDVAAVRDLYGTVVNEGANRGILVTTSGFGPDSYDFAKDKPLSLRRERA</sequence>
<comment type="caution">
    <text evidence="2">The sequence shown here is derived from an EMBL/GenBank/DDBJ whole genome shotgun (WGS) entry which is preliminary data.</text>
</comment>
<dbReference type="GO" id="GO:0015666">
    <property type="term" value="F:restriction endodeoxyribonuclease activity"/>
    <property type="evidence" value="ECO:0007669"/>
    <property type="project" value="TreeGrafter"/>
</dbReference>
<dbReference type="InterPro" id="IPR007560">
    <property type="entry name" value="Restrct_endonuc_IV_Mrr"/>
</dbReference>
<protein>
    <submittedName>
        <fullName evidence="2">Restriction endonuclease</fullName>
    </submittedName>
</protein>
<keyword evidence="2" id="KW-0378">Hydrolase</keyword>
<dbReference type="InterPro" id="IPR052906">
    <property type="entry name" value="Type_IV_Methyl-Rstrct_Enzyme"/>
</dbReference>
<dbReference type="GO" id="GO:0009307">
    <property type="term" value="P:DNA restriction-modification system"/>
    <property type="evidence" value="ECO:0007669"/>
    <property type="project" value="InterPro"/>
</dbReference>
<dbReference type="EMBL" id="JACBFH010000001">
    <property type="protein sequence ID" value="NYY96046.1"/>
    <property type="molecule type" value="Genomic_DNA"/>
</dbReference>
<organism evidence="2">
    <name type="scientific">Bradyrhizobium barranii subsp. barranii</name>
    <dbReference type="NCBI Taxonomy" id="2823807"/>
    <lineage>
        <taxon>Bacteria</taxon>
        <taxon>Pseudomonadati</taxon>
        <taxon>Pseudomonadota</taxon>
        <taxon>Alphaproteobacteria</taxon>
        <taxon>Hyphomicrobiales</taxon>
        <taxon>Nitrobacteraceae</taxon>
        <taxon>Bradyrhizobium</taxon>
        <taxon>Bradyrhizobium barranii</taxon>
    </lineage>
</organism>
<evidence type="ECO:0000259" key="1">
    <source>
        <dbReference type="Pfam" id="PF04471"/>
    </source>
</evidence>
<accession>A0A7Z0TTK5</accession>
<dbReference type="InterPro" id="IPR011335">
    <property type="entry name" value="Restrct_endonuc-II-like"/>
</dbReference>
<dbReference type="Pfam" id="PF04471">
    <property type="entry name" value="Mrr_cat"/>
    <property type="match status" value="1"/>
</dbReference>
<dbReference type="Gene3D" id="3.40.1350.10">
    <property type="match status" value="1"/>
</dbReference>
<gene>
    <name evidence="2" type="ORF">G6321_48845</name>
</gene>
<dbReference type="PANTHER" id="PTHR30015:SF7">
    <property type="entry name" value="TYPE IV METHYL-DIRECTED RESTRICTION ENZYME ECOKMRR"/>
    <property type="match status" value="1"/>
</dbReference>
<keyword evidence="2" id="KW-0540">Nuclease</keyword>
<proteinExistence type="predicted"/>
<reference evidence="2" key="1">
    <citation type="submission" date="2020-06" db="EMBL/GenBank/DDBJ databases">
        <title>Whole Genome Sequence of Bradyrhizobium sp. Strain 323S2.</title>
        <authorList>
            <person name="Bromfield E.S.P."/>
        </authorList>
    </citation>
    <scope>NUCLEOTIDE SEQUENCE [LARGE SCALE GENOMIC DNA]</scope>
    <source>
        <strain evidence="2">323S2</strain>
    </source>
</reference>
<dbReference type="InterPro" id="IPR011856">
    <property type="entry name" value="tRNA_endonuc-like_dom_sf"/>
</dbReference>
<dbReference type="SUPFAM" id="SSF52980">
    <property type="entry name" value="Restriction endonuclease-like"/>
    <property type="match status" value="1"/>
</dbReference>
<dbReference type="PANTHER" id="PTHR30015">
    <property type="entry name" value="MRR RESTRICTION SYSTEM PROTEIN"/>
    <property type="match status" value="1"/>
</dbReference>
<dbReference type="AlphaFoldDB" id="A0A7Z0TTK5"/>
<name>A0A7Z0TTK5_9BRAD</name>
<dbReference type="GO" id="GO:0003677">
    <property type="term" value="F:DNA binding"/>
    <property type="evidence" value="ECO:0007669"/>
    <property type="project" value="InterPro"/>
</dbReference>
<feature type="domain" description="Restriction endonuclease type IV Mrr" evidence="1">
    <location>
        <begin position="335"/>
        <end position="441"/>
    </location>
</feature>